<reference evidence="1 2" key="1">
    <citation type="submission" date="2020-09" db="EMBL/GenBank/DDBJ databases">
        <title>Novel species of Mucilaginibacter isolated from a glacier on the Tibetan Plateau.</title>
        <authorList>
            <person name="Liu Q."/>
            <person name="Xin Y.-H."/>
        </authorList>
    </citation>
    <scope>NUCLEOTIDE SEQUENCE [LARGE SCALE GENOMIC DNA]</scope>
    <source>
        <strain evidence="1 2">ZT4R22</strain>
    </source>
</reference>
<dbReference type="EMBL" id="JACWMY010000008">
    <property type="protein sequence ID" value="MBD1365521.1"/>
    <property type="molecule type" value="Genomic_DNA"/>
</dbReference>
<accession>A0ABR7WT94</accession>
<gene>
    <name evidence="1" type="ORF">IDJ77_17025</name>
</gene>
<organism evidence="1 2">
    <name type="scientific">Mucilaginibacter pankratovii</name>
    <dbReference type="NCBI Taxonomy" id="2772110"/>
    <lineage>
        <taxon>Bacteria</taxon>
        <taxon>Pseudomonadati</taxon>
        <taxon>Bacteroidota</taxon>
        <taxon>Sphingobacteriia</taxon>
        <taxon>Sphingobacteriales</taxon>
        <taxon>Sphingobacteriaceae</taxon>
        <taxon>Mucilaginibacter</taxon>
    </lineage>
</organism>
<dbReference type="SUPFAM" id="SSF49464">
    <property type="entry name" value="Carboxypeptidase regulatory domain-like"/>
    <property type="match status" value="1"/>
</dbReference>
<evidence type="ECO:0000313" key="1">
    <source>
        <dbReference type="EMBL" id="MBD1365521.1"/>
    </source>
</evidence>
<evidence type="ECO:0000313" key="2">
    <source>
        <dbReference type="Proteomes" id="UP000606600"/>
    </source>
</evidence>
<dbReference type="Pfam" id="PF13715">
    <property type="entry name" value="CarbopepD_reg_2"/>
    <property type="match status" value="1"/>
</dbReference>
<protein>
    <submittedName>
        <fullName evidence="1">Carboxypeptidase-like regulatory domain-containing protein</fullName>
    </submittedName>
</protein>
<keyword evidence="2" id="KW-1185">Reference proteome</keyword>
<dbReference type="Gene3D" id="2.60.40.1120">
    <property type="entry name" value="Carboxypeptidase-like, regulatory domain"/>
    <property type="match status" value="1"/>
</dbReference>
<name>A0ABR7WT94_9SPHI</name>
<dbReference type="InterPro" id="IPR008969">
    <property type="entry name" value="CarboxyPept-like_regulatory"/>
</dbReference>
<sequence length="578" mass="63406">MHQLKRSLFVVTACVLLSAISQRLCGQSLLSRNISIHIKDRPLGVMLKTMEERGKFYFSYNSNLLKADSLVSLDADNWTIKEVLDRLLMRRFEYKEAADFIILRYAPLQLNLLSDKTATEGDEFVINGFIVDEASGKKLPNASVYERNLLQSTLTDANGFFELKLKNTGMQVQLTISKEFYKDTTITFLRDVNITRVTGKSVLYYALNDDPEGIETTSLGKLFLSTRQKIQAANLKGLIANAPFQASAIPNVSTHGEMNGQIVNTVSLNAVGGYNAGVNGAEIGIIFNLDKGNVRSFQFAGAFNVVGGNVGGVQIAGLYNNVLGSVGGVQTSILHNSVKHNLRGVQLSLYNHVRGEVSGLQFAPVGNIANKNVSGIQLAALGNVAGSKFEGIQLGGLFNYAKHLRGLQVGLINIADTSRGFSVGLINIVRNGYHKVTLGANETLNANLAIKSGSENFYTIYTGGVRLKENARIYGMGMGFGTVLGLNKWLSFNPELSSRYLYQGTWHYTNLLNRLDANINMKLTKGLAIIGGPSVNLYYTGQYNAIKGYALLQDLHPKFDPNKRANWFYGWNVGLNFF</sequence>
<dbReference type="Proteomes" id="UP000606600">
    <property type="component" value="Unassembled WGS sequence"/>
</dbReference>
<proteinExistence type="predicted"/>
<comment type="caution">
    <text evidence="1">The sequence shown here is derived from an EMBL/GenBank/DDBJ whole genome shotgun (WGS) entry which is preliminary data.</text>
</comment>
<dbReference type="RefSeq" id="WP_191190172.1">
    <property type="nucleotide sequence ID" value="NZ_JACWMY010000008.1"/>
</dbReference>